<dbReference type="SMART" id="SM01012">
    <property type="entry name" value="ANTAR"/>
    <property type="match status" value="1"/>
</dbReference>
<feature type="compositionally biased region" description="Pro residues" evidence="1">
    <location>
        <begin position="62"/>
        <end position="71"/>
    </location>
</feature>
<dbReference type="AlphaFoldDB" id="A0A2T0QDT0"/>
<reference evidence="3 4" key="1">
    <citation type="submission" date="2018-03" db="EMBL/GenBank/DDBJ databases">
        <title>Genomic Encyclopedia of Archaeal and Bacterial Type Strains, Phase II (KMG-II): from individual species to whole genera.</title>
        <authorList>
            <person name="Goeker M."/>
        </authorList>
    </citation>
    <scope>NUCLEOTIDE SEQUENCE [LARGE SCALE GENOMIC DNA]</scope>
    <source>
        <strain evidence="3 4">DSM 45601</strain>
    </source>
</reference>
<accession>A0A2T0QDT0</accession>
<feature type="domain" description="ANTAR" evidence="2">
    <location>
        <begin position="78"/>
        <end position="139"/>
    </location>
</feature>
<keyword evidence="4" id="KW-1185">Reference proteome</keyword>
<dbReference type="EMBL" id="PVZC01000001">
    <property type="protein sequence ID" value="PRY02003.1"/>
    <property type="molecule type" value="Genomic_DNA"/>
</dbReference>
<dbReference type="PROSITE" id="PS50921">
    <property type="entry name" value="ANTAR"/>
    <property type="match status" value="1"/>
</dbReference>
<dbReference type="Gene3D" id="1.10.10.10">
    <property type="entry name" value="Winged helix-like DNA-binding domain superfamily/Winged helix DNA-binding domain"/>
    <property type="match status" value="1"/>
</dbReference>
<proteinExistence type="predicted"/>
<feature type="compositionally biased region" description="Gly residues" evidence="1">
    <location>
        <begin position="158"/>
        <end position="168"/>
    </location>
</feature>
<gene>
    <name evidence="3" type="ORF">CLV72_101601</name>
</gene>
<dbReference type="InterPro" id="IPR005561">
    <property type="entry name" value="ANTAR"/>
</dbReference>
<dbReference type="GO" id="GO:0003723">
    <property type="term" value="F:RNA binding"/>
    <property type="evidence" value="ECO:0007669"/>
    <property type="project" value="InterPro"/>
</dbReference>
<feature type="region of interest" description="Disordered" evidence="1">
    <location>
        <begin position="149"/>
        <end position="168"/>
    </location>
</feature>
<dbReference type="Proteomes" id="UP000237846">
    <property type="component" value="Unassembled WGS sequence"/>
</dbReference>
<dbReference type="InterPro" id="IPR011006">
    <property type="entry name" value="CheY-like_superfamily"/>
</dbReference>
<sequence length="168" mass="17674">MPSRSDHSAAAVAVADRGTEQTIHRTSAGWRVGGTELGDLTSAMVLADLIAAEEQASEHPGGRPPGRPPRAPDGAGEAERLRVTVAQLEHALNTRVVVEQAIGVVTERHRVSPRDAFERLRQVARSGGRRVAEVAGDVVTSATNPLVPLPAELARPQPGGGGAARRRR</sequence>
<evidence type="ECO:0000313" key="4">
    <source>
        <dbReference type="Proteomes" id="UP000237846"/>
    </source>
</evidence>
<dbReference type="SUPFAM" id="SSF52172">
    <property type="entry name" value="CheY-like"/>
    <property type="match status" value="1"/>
</dbReference>
<evidence type="ECO:0000313" key="3">
    <source>
        <dbReference type="EMBL" id="PRY02003.1"/>
    </source>
</evidence>
<comment type="caution">
    <text evidence="3">The sequence shown here is derived from an EMBL/GenBank/DDBJ whole genome shotgun (WGS) entry which is preliminary data.</text>
</comment>
<dbReference type="Pfam" id="PF03861">
    <property type="entry name" value="ANTAR"/>
    <property type="match status" value="1"/>
</dbReference>
<protein>
    <submittedName>
        <fullName evidence="3">ANTAR domain-containing protein</fullName>
    </submittedName>
</protein>
<evidence type="ECO:0000259" key="2">
    <source>
        <dbReference type="PROSITE" id="PS50921"/>
    </source>
</evidence>
<organism evidence="3 4">
    <name type="scientific">Allonocardiopsis opalescens</name>
    <dbReference type="NCBI Taxonomy" id="1144618"/>
    <lineage>
        <taxon>Bacteria</taxon>
        <taxon>Bacillati</taxon>
        <taxon>Actinomycetota</taxon>
        <taxon>Actinomycetes</taxon>
        <taxon>Streptosporangiales</taxon>
        <taxon>Allonocardiopsis</taxon>
    </lineage>
</organism>
<name>A0A2T0QDT0_9ACTN</name>
<dbReference type="InterPro" id="IPR036388">
    <property type="entry name" value="WH-like_DNA-bd_sf"/>
</dbReference>
<feature type="region of interest" description="Disordered" evidence="1">
    <location>
        <begin position="1"/>
        <end position="26"/>
    </location>
</feature>
<evidence type="ECO:0000256" key="1">
    <source>
        <dbReference type="SAM" id="MobiDB-lite"/>
    </source>
</evidence>
<feature type="region of interest" description="Disordered" evidence="1">
    <location>
        <begin position="51"/>
        <end position="78"/>
    </location>
</feature>